<dbReference type="Proteomes" id="UP001221142">
    <property type="component" value="Unassembled WGS sequence"/>
</dbReference>
<evidence type="ECO:0000256" key="1">
    <source>
        <dbReference type="SAM" id="MobiDB-lite"/>
    </source>
</evidence>
<accession>A0AAD7FJM1</accession>
<reference evidence="2" key="1">
    <citation type="submission" date="2023-03" db="EMBL/GenBank/DDBJ databases">
        <title>Massive genome expansion in bonnet fungi (Mycena s.s.) driven by repeated elements and novel gene families across ecological guilds.</title>
        <authorList>
            <consortium name="Lawrence Berkeley National Laboratory"/>
            <person name="Harder C.B."/>
            <person name="Miyauchi S."/>
            <person name="Viragh M."/>
            <person name="Kuo A."/>
            <person name="Thoen E."/>
            <person name="Andreopoulos B."/>
            <person name="Lu D."/>
            <person name="Skrede I."/>
            <person name="Drula E."/>
            <person name="Henrissat B."/>
            <person name="Morin E."/>
            <person name="Kohler A."/>
            <person name="Barry K."/>
            <person name="LaButti K."/>
            <person name="Morin E."/>
            <person name="Salamov A."/>
            <person name="Lipzen A."/>
            <person name="Mereny Z."/>
            <person name="Hegedus B."/>
            <person name="Baldrian P."/>
            <person name="Stursova M."/>
            <person name="Weitz H."/>
            <person name="Taylor A."/>
            <person name="Grigoriev I.V."/>
            <person name="Nagy L.G."/>
            <person name="Martin F."/>
            <person name="Kauserud H."/>
        </authorList>
    </citation>
    <scope>NUCLEOTIDE SEQUENCE</scope>
    <source>
        <strain evidence="2">9284</strain>
    </source>
</reference>
<feature type="compositionally biased region" description="Polar residues" evidence="1">
    <location>
        <begin position="82"/>
        <end position="96"/>
    </location>
</feature>
<dbReference type="EMBL" id="JARKIF010000014">
    <property type="protein sequence ID" value="KAJ7623716.1"/>
    <property type="molecule type" value="Genomic_DNA"/>
</dbReference>
<evidence type="ECO:0000313" key="3">
    <source>
        <dbReference type="Proteomes" id="UP001221142"/>
    </source>
</evidence>
<evidence type="ECO:0000313" key="2">
    <source>
        <dbReference type="EMBL" id="KAJ7623716.1"/>
    </source>
</evidence>
<feature type="compositionally biased region" description="Polar residues" evidence="1">
    <location>
        <begin position="103"/>
        <end position="114"/>
    </location>
</feature>
<keyword evidence="3" id="KW-1185">Reference proteome</keyword>
<protein>
    <submittedName>
        <fullName evidence="2">Uncharacterized protein</fullName>
    </submittedName>
</protein>
<dbReference type="AlphaFoldDB" id="A0AAD7FJM1"/>
<sequence length="170" mass="18509">MQYVVRTGTCICLRSIAERKTAVASTDNDVQRLVAHISRHKSKSLALQLAIEQEKAKQAELTEEIRIIHTIQTKCSVSETTNIPAVSNSSPPQDTLQLDFDDSASTASPLSEPSATPPTNPRTKAAIASLSDKDALRFAAHISRHKSKVLALKLAIQQEKNQASSTAERH</sequence>
<gene>
    <name evidence="2" type="ORF">FB45DRAFT_113627</name>
</gene>
<comment type="caution">
    <text evidence="2">The sequence shown here is derived from an EMBL/GenBank/DDBJ whole genome shotgun (WGS) entry which is preliminary data.</text>
</comment>
<organism evidence="2 3">
    <name type="scientific">Roridomyces roridus</name>
    <dbReference type="NCBI Taxonomy" id="1738132"/>
    <lineage>
        <taxon>Eukaryota</taxon>
        <taxon>Fungi</taxon>
        <taxon>Dikarya</taxon>
        <taxon>Basidiomycota</taxon>
        <taxon>Agaricomycotina</taxon>
        <taxon>Agaricomycetes</taxon>
        <taxon>Agaricomycetidae</taxon>
        <taxon>Agaricales</taxon>
        <taxon>Marasmiineae</taxon>
        <taxon>Mycenaceae</taxon>
        <taxon>Roridomyces</taxon>
    </lineage>
</organism>
<feature type="region of interest" description="Disordered" evidence="1">
    <location>
        <begin position="82"/>
        <end position="125"/>
    </location>
</feature>
<name>A0AAD7FJM1_9AGAR</name>
<proteinExistence type="predicted"/>